<dbReference type="Pfam" id="PF00570">
    <property type="entry name" value="HRDC"/>
    <property type="match status" value="1"/>
</dbReference>
<dbReference type="InterPro" id="IPR002121">
    <property type="entry name" value="HRDC_dom"/>
</dbReference>
<dbReference type="GO" id="GO:0000166">
    <property type="term" value="F:nucleotide binding"/>
    <property type="evidence" value="ECO:0007669"/>
    <property type="project" value="InterPro"/>
</dbReference>
<organism evidence="2">
    <name type="scientific">marine metagenome</name>
    <dbReference type="NCBI Taxonomy" id="408172"/>
    <lineage>
        <taxon>unclassified sequences</taxon>
        <taxon>metagenomes</taxon>
        <taxon>ecological metagenomes</taxon>
    </lineage>
</organism>
<dbReference type="PROSITE" id="PS50967">
    <property type="entry name" value="HRDC"/>
    <property type="match status" value="1"/>
</dbReference>
<dbReference type="GO" id="GO:0003676">
    <property type="term" value="F:nucleic acid binding"/>
    <property type="evidence" value="ECO:0007669"/>
    <property type="project" value="InterPro"/>
</dbReference>
<dbReference type="Gene3D" id="1.10.150.80">
    <property type="entry name" value="HRDC domain"/>
    <property type="match status" value="1"/>
</dbReference>
<accession>A0A382SBT8</accession>
<sequence>MSVDQVISNHIVLALRDLESARMPLMGKRNIALFLQGKVNANSLELGLHLRPAWGSLAFISVGKLQSILRGMVAAGLIEVLESPRKGLPVLRAARTPPTEQFSLRSLFPLDTDLIVSGSDLELFRQLRTERIEISKSTGVFVNKLIPDTLLVKIAKDRPKNVDELRDIVGTNRMRTEYLRFIPVIEKF</sequence>
<protein>
    <recommendedName>
        <fullName evidence="1">HRDC domain-containing protein</fullName>
    </recommendedName>
</protein>
<dbReference type="AlphaFoldDB" id="A0A382SBT8"/>
<dbReference type="EMBL" id="UINC01127527">
    <property type="protein sequence ID" value="SVD06697.1"/>
    <property type="molecule type" value="Genomic_DNA"/>
</dbReference>
<proteinExistence type="predicted"/>
<gene>
    <name evidence="2" type="ORF">METZ01_LOCUS359551</name>
</gene>
<evidence type="ECO:0000313" key="2">
    <source>
        <dbReference type="EMBL" id="SVD06697.1"/>
    </source>
</evidence>
<reference evidence="2" key="1">
    <citation type="submission" date="2018-05" db="EMBL/GenBank/DDBJ databases">
        <authorList>
            <person name="Lanie J.A."/>
            <person name="Ng W.-L."/>
            <person name="Kazmierczak K.M."/>
            <person name="Andrzejewski T.M."/>
            <person name="Davidsen T.M."/>
            <person name="Wayne K.J."/>
            <person name="Tettelin H."/>
            <person name="Glass J.I."/>
            <person name="Rusch D."/>
            <person name="Podicherti R."/>
            <person name="Tsui H.-C.T."/>
            <person name="Winkler M.E."/>
        </authorList>
    </citation>
    <scope>NUCLEOTIDE SEQUENCE</scope>
</reference>
<dbReference type="SUPFAM" id="SSF47819">
    <property type="entry name" value="HRDC-like"/>
    <property type="match status" value="1"/>
</dbReference>
<name>A0A382SBT8_9ZZZZ</name>
<dbReference type="InterPro" id="IPR010997">
    <property type="entry name" value="HRDC-like_sf"/>
</dbReference>
<evidence type="ECO:0000259" key="1">
    <source>
        <dbReference type="PROSITE" id="PS50967"/>
    </source>
</evidence>
<feature type="domain" description="HRDC" evidence="1">
    <location>
        <begin position="117"/>
        <end position="188"/>
    </location>
</feature>
<dbReference type="InterPro" id="IPR044876">
    <property type="entry name" value="HRDC_dom_sf"/>
</dbReference>